<dbReference type="InParanoid" id="I3EJ91"/>
<organism evidence="3 4">
    <name type="scientific">Nematocida parisii (strain ERTm3)</name>
    <name type="common">Nematode killer fungus</name>
    <dbReference type="NCBI Taxonomy" id="935791"/>
    <lineage>
        <taxon>Eukaryota</taxon>
        <taxon>Fungi</taxon>
        <taxon>Fungi incertae sedis</taxon>
        <taxon>Microsporidia</taxon>
        <taxon>Nematocida</taxon>
    </lineage>
</organism>
<evidence type="ECO:0000313" key="4">
    <source>
        <dbReference type="Proteomes" id="UP000002872"/>
    </source>
</evidence>
<dbReference type="OrthoDB" id="10406008at2759"/>
<keyword evidence="2" id="KW-0812">Transmembrane</keyword>
<proteinExistence type="predicted"/>
<dbReference type="HOGENOM" id="CLU_921643_0_0_1"/>
<feature type="region of interest" description="Disordered" evidence="1">
    <location>
        <begin position="238"/>
        <end position="292"/>
    </location>
</feature>
<evidence type="ECO:0000256" key="2">
    <source>
        <dbReference type="SAM" id="Phobius"/>
    </source>
</evidence>
<name>I3EJ91_NEMP3</name>
<sequence length="302" mass="33942">MKTFSKNLTIKLILTITHMGLLYIIMFMEKGKWYYSLIALIVGTFAFKSVAIAGAAVLSANFVRYSSSMTSLPMIGIVASSISDTMKDMRIDNENPITLEGNVKVIEENSMVCVNKDRNAAQMITESTEPQESKEALESRKITKNPEKSPIQNSSSTKKKACLKQEHSDLLKNFNEQYSNIDDINKFFRKYFYYMLKNAYKAKKNLVEGGEDEKYYGELENTNESDDEVDNVSDDEKLLYNNESGSGTDSKSQKSHLSVGSKEDSGSTSYSDWENEHVDEKKPATPPPADGLIDYIISFFSG</sequence>
<dbReference type="Proteomes" id="UP000002872">
    <property type="component" value="Unassembled WGS sequence"/>
</dbReference>
<reference evidence="3" key="1">
    <citation type="submission" date="2011-01" db="EMBL/GenBank/DDBJ databases">
        <title>The Genome Sequence of Nematocida parisii strain ERTm3.</title>
        <authorList>
            <consortium name="The Broad Institute Genome Sequencing Platform"/>
            <consortium name="The Broad Institute Genome Sequencing Center for Infectious Disease"/>
            <person name="Cuomo C."/>
            <person name="Troemel E."/>
            <person name="Young S.K."/>
            <person name="Zeng Q."/>
            <person name="Gargeya S."/>
            <person name="Fitzgerald M."/>
            <person name="Haas B."/>
            <person name="Abouelleil A."/>
            <person name="Alvarado L."/>
            <person name="Arachchi H.M."/>
            <person name="Berlin A."/>
            <person name="Chapman S.B."/>
            <person name="Gearin G."/>
            <person name="Goldberg J."/>
            <person name="Griggs A."/>
            <person name="Gujja S."/>
            <person name="Hansen M."/>
            <person name="Heiman D."/>
            <person name="Howarth C."/>
            <person name="Larimer J."/>
            <person name="Lui A."/>
            <person name="MacDonald P.J.P."/>
            <person name="McCowen C."/>
            <person name="Montmayeur A."/>
            <person name="Murphy C."/>
            <person name="Neiman D."/>
            <person name="Pearson M."/>
            <person name="Priest M."/>
            <person name="Roberts A."/>
            <person name="Saif S."/>
            <person name="Shea T."/>
            <person name="Sisk P."/>
            <person name="Stolte C."/>
            <person name="Sykes S."/>
            <person name="Wortman J."/>
            <person name="Nusbaum C."/>
            <person name="Birren B."/>
        </authorList>
    </citation>
    <scope>NUCLEOTIDE SEQUENCE</scope>
    <source>
        <strain evidence="3">ERTm3</strain>
    </source>
</reference>
<evidence type="ECO:0000256" key="1">
    <source>
        <dbReference type="SAM" id="MobiDB-lite"/>
    </source>
</evidence>
<keyword evidence="4" id="KW-1185">Reference proteome</keyword>
<protein>
    <submittedName>
        <fullName evidence="3">Uncharacterized protein</fullName>
    </submittedName>
</protein>
<feature type="compositionally biased region" description="Basic and acidic residues" evidence="1">
    <location>
        <begin position="274"/>
        <end position="283"/>
    </location>
</feature>
<gene>
    <name evidence="3" type="ORF">NEQG_00058</name>
</gene>
<feature type="transmembrane region" description="Helical" evidence="2">
    <location>
        <begin position="34"/>
        <end position="63"/>
    </location>
</feature>
<feature type="compositionally biased region" description="Basic and acidic residues" evidence="1">
    <location>
        <begin position="131"/>
        <end position="147"/>
    </location>
</feature>
<feature type="compositionally biased region" description="Polar residues" evidence="1">
    <location>
        <begin position="241"/>
        <end position="258"/>
    </location>
</feature>
<dbReference type="AlphaFoldDB" id="I3EJ91"/>
<feature type="transmembrane region" description="Helical" evidence="2">
    <location>
        <begin position="12"/>
        <end position="28"/>
    </location>
</feature>
<keyword evidence="2" id="KW-0472">Membrane</keyword>
<dbReference type="EMBL" id="GL870876">
    <property type="protein sequence ID" value="EIJ89288.1"/>
    <property type="molecule type" value="Genomic_DNA"/>
</dbReference>
<dbReference type="VEuPathDB" id="MicrosporidiaDB:NEQG_00058"/>
<feature type="region of interest" description="Disordered" evidence="1">
    <location>
        <begin position="123"/>
        <end position="160"/>
    </location>
</feature>
<accession>I3EJ91</accession>
<keyword evidence="2" id="KW-1133">Transmembrane helix</keyword>
<evidence type="ECO:0000313" key="3">
    <source>
        <dbReference type="EMBL" id="EIJ89288.1"/>
    </source>
</evidence>